<sequence>MEVKMILAYCPSSRTRYFQCSVLQWPVLDWGPILRQLLDECQSKPACNYNLYKHHFGSNKGYAARDNQVMVLTVTCWRIVLNVVLVCYSNAVVSRLS</sequence>
<reference evidence="1 2" key="1">
    <citation type="submission" date="2019-01" db="EMBL/GenBank/DDBJ databases">
        <title>Sequencing of cultivated peanut Arachis hypogaea provides insights into genome evolution and oil improvement.</title>
        <authorList>
            <person name="Chen X."/>
        </authorList>
    </citation>
    <scope>NUCLEOTIDE SEQUENCE [LARGE SCALE GENOMIC DNA]</scope>
    <source>
        <strain evidence="2">cv. Fuhuasheng</strain>
        <tissue evidence="1">Leaves</tissue>
    </source>
</reference>
<dbReference type="Proteomes" id="UP000289738">
    <property type="component" value="Chromosome A07"/>
</dbReference>
<organism evidence="1 2">
    <name type="scientific">Arachis hypogaea</name>
    <name type="common">Peanut</name>
    <dbReference type="NCBI Taxonomy" id="3818"/>
    <lineage>
        <taxon>Eukaryota</taxon>
        <taxon>Viridiplantae</taxon>
        <taxon>Streptophyta</taxon>
        <taxon>Embryophyta</taxon>
        <taxon>Tracheophyta</taxon>
        <taxon>Spermatophyta</taxon>
        <taxon>Magnoliopsida</taxon>
        <taxon>eudicotyledons</taxon>
        <taxon>Gunneridae</taxon>
        <taxon>Pentapetalae</taxon>
        <taxon>rosids</taxon>
        <taxon>fabids</taxon>
        <taxon>Fabales</taxon>
        <taxon>Fabaceae</taxon>
        <taxon>Papilionoideae</taxon>
        <taxon>50 kb inversion clade</taxon>
        <taxon>dalbergioids sensu lato</taxon>
        <taxon>Dalbergieae</taxon>
        <taxon>Pterocarpus clade</taxon>
        <taxon>Arachis</taxon>
    </lineage>
</organism>
<accession>A0A445C9Q6</accession>
<proteinExistence type="predicted"/>
<comment type="caution">
    <text evidence="1">The sequence shown here is derived from an EMBL/GenBank/DDBJ whole genome shotgun (WGS) entry which is preliminary data.</text>
</comment>
<gene>
    <name evidence="1" type="ORF">Ahy_A07g033616</name>
</gene>
<protein>
    <submittedName>
        <fullName evidence="1">Uncharacterized protein</fullName>
    </submittedName>
</protein>
<evidence type="ECO:0000313" key="1">
    <source>
        <dbReference type="EMBL" id="RYR47674.1"/>
    </source>
</evidence>
<dbReference type="EMBL" id="SDMP01000007">
    <property type="protein sequence ID" value="RYR47674.1"/>
    <property type="molecule type" value="Genomic_DNA"/>
</dbReference>
<name>A0A445C9Q6_ARAHY</name>
<keyword evidence="2" id="KW-1185">Reference proteome</keyword>
<evidence type="ECO:0000313" key="2">
    <source>
        <dbReference type="Proteomes" id="UP000289738"/>
    </source>
</evidence>
<dbReference type="AlphaFoldDB" id="A0A445C9Q6"/>